<gene>
    <name evidence="7" type="ORF">HZU40_10020</name>
</gene>
<dbReference type="RefSeq" id="WP_187098302.1">
    <property type="nucleotide sequence ID" value="NZ_CP059894.1"/>
</dbReference>
<evidence type="ECO:0000256" key="4">
    <source>
        <dbReference type="ARBA" id="ARBA00023002"/>
    </source>
</evidence>
<evidence type="ECO:0000259" key="5">
    <source>
        <dbReference type="Pfam" id="PF07992"/>
    </source>
</evidence>
<dbReference type="InterPro" id="IPR016156">
    <property type="entry name" value="FAD/NAD-linked_Rdtase_dimer_sf"/>
</dbReference>
<dbReference type="SUPFAM" id="SSF51905">
    <property type="entry name" value="FAD/NAD(P)-binding domain"/>
    <property type="match status" value="2"/>
</dbReference>
<dbReference type="Pfam" id="PF14759">
    <property type="entry name" value="Reductase_C"/>
    <property type="match status" value="1"/>
</dbReference>
<protein>
    <submittedName>
        <fullName evidence="7">NAD(P)/FAD-dependent oxidoreductase</fullName>
    </submittedName>
</protein>
<dbReference type="Pfam" id="PF07992">
    <property type="entry name" value="Pyr_redox_2"/>
    <property type="match status" value="1"/>
</dbReference>
<reference evidence="7 8" key="1">
    <citation type="submission" date="2020-07" db="EMBL/GenBank/DDBJ databases">
        <title>Draft genome sequence of four isobutane-metabolizing strains capable of cometabolically degrading diverse ether contaminants.</title>
        <authorList>
            <person name="Chen W."/>
            <person name="Faulkner N."/>
            <person name="Smith C."/>
            <person name="Hyman M."/>
        </authorList>
    </citation>
    <scope>NUCLEOTIDE SEQUENCE [LARGE SCALE GENOMIC DNA]</scope>
    <source>
        <strain evidence="7 8">2A</strain>
    </source>
</reference>
<dbReference type="InterPro" id="IPR050446">
    <property type="entry name" value="FAD-oxidoreductase/Apoptosis"/>
</dbReference>
<sequence length="396" mass="41612">MKTHVTINGGIVIVGGGLAAARTAEQLRRAEYTGPLTIVSDETHLPYDRPPLSKEVLRNPEHDVVLKPQEFYDENDITLRLGSAATSVDTAAQTLTLADGSAIGYDDLVIATGLVPKRIPSFPDLEGIRVLRSIDESAALRAHAATARRAVIVGAGFIGCEVAASLRQLGVEVVIVEPQPTPLASVLGEQIGALVARLHEAEGVQVRCGVGVASVSGTDKVETVVLADGTELQADMVVVGIGSHPVTGWLDGSGIEVDNGVVCDDAGRTSAPHVWAIGDVASWRSEVGHQVRVEHWSNVAEQARALVPALLGREAGAAVTTVPYFWSDQYDVKIQCLGEPAADDIVHVVEDDGRKFLAYYERDGVLTAVVGGGMPGKVMKARGKIAAATPIADVLP</sequence>
<evidence type="ECO:0000256" key="3">
    <source>
        <dbReference type="ARBA" id="ARBA00022827"/>
    </source>
</evidence>
<keyword evidence="4" id="KW-0560">Oxidoreductase</keyword>
<dbReference type="PANTHER" id="PTHR43557:SF2">
    <property type="entry name" value="RIESKE DOMAIN-CONTAINING PROTEIN-RELATED"/>
    <property type="match status" value="1"/>
</dbReference>
<dbReference type="Proteomes" id="UP000515498">
    <property type="component" value="Chromosome"/>
</dbReference>
<dbReference type="AlphaFoldDB" id="A0A7G8PJP7"/>
<organism evidence="7 8">
    <name type="scientific">Mycolicibacterium fluoranthenivorans</name>
    <dbReference type="NCBI Taxonomy" id="258505"/>
    <lineage>
        <taxon>Bacteria</taxon>
        <taxon>Bacillati</taxon>
        <taxon>Actinomycetota</taxon>
        <taxon>Actinomycetes</taxon>
        <taxon>Mycobacteriales</taxon>
        <taxon>Mycobacteriaceae</taxon>
        <taxon>Mycolicibacterium</taxon>
    </lineage>
</organism>
<dbReference type="PANTHER" id="PTHR43557">
    <property type="entry name" value="APOPTOSIS-INDUCING FACTOR 1"/>
    <property type="match status" value="1"/>
</dbReference>
<dbReference type="PRINTS" id="PR00411">
    <property type="entry name" value="PNDRDTASEI"/>
</dbReference>
<dbReference type="PRINTS" id="PR00368">
    <property type="entry name" value="FADPNR"/>
</dbReference>
<evidence type="ECO:0000256" key="2">
    <source>
        <dbReference type="ARBA" id="ARBA00022630"/>
    </source>
</evidence>
<keyword evidence="2" id="KW-0285">Flavoprotein</keyword>
<name>A0A7G8PJP7_9MYCO</name>
<keyword evidence="3" id="KW-0274">FAD</keyword>
<dbReference type="InterPro" id="IPR023753">
    <property type="entry name" value="FAD/NAD-binding_dom"/>
</dbReference>
<dbReference type="GO" id="GO:0016651">
    <property type="term" value="F:oxidoreductase activity, acting on NAD(P)H"/>
    <property type="evidence" value="ECO:0007669"/>
    <property type="project" value="TreeGrafter"/>
</dbReference>
<dbReference type="SUPFAM" id="SSF55424">
    <property type="entry name" value="FAD/NAD-linked reductases, dimerisation (C-terminal) domain"/>
    <property type="match status" value="1"/>
</dbReference>
<evidence type="ECO:0000313" key="8">
    <source>
        <dbReference type="Proteomes" id="UP000515498"/>
    </source>
</evidence>
<evidence type="ECO:0000259" key="6">
    <source>
        <dbReference type="Pfam" id="PF14759"/>
    </source>
</evidence>
<proteinExistence type="predicted"/>
<comment type="cofactor">
    <cofactor evidence="1">
        <name>FAD</name>
        <dbReference type="ChEBI" id="CHEBI:57692"/>
    </cofactor>
</comment>
<feature type="domain" description="Reductase C-terminal" evidence="6">
    <location>
        <begin position="324"/>
        <end position="391"/>
    </location>
</feature>
<evidence type="ECO:0000256" key="1">
    <source>
        <dbReference type="ARBA" id="ARBA00001974"/>
    </source>
</evidence>
<feature type="domain" description="FAD/NAD(P)-binding" evidence="5">
    <location>
        <begin position="11"/>
        <end position="303"/>
    </location>
</feature>
<dbReference type="KEGG" id="mflu:HZU40_10020"/>
<dbReference type="Gene3D" id="3.30.390.30">
    <property type="match status" value="1"/>
</dbReference>
<dbReference type="InterPro" id="IPR028202">
    <property type="entry name" value="Reductase_C"/>
</dbReference>
<dbReference type="GO" id="GO:0005737">
    <property type="term" value="C:cytoplasm"/>
    <property type="evidence" value="ECO:0007669"/>
    <property type="project" value="TreeGrafter"/>
</dbReference>
<accession>A0A7G8PJP7</accession>
<evidence type="ECO:0000313" key="7">
    <source>
        <dbReference type="EMBL" id="QNJ94563.1"/>
    </source>
</evidence>
<dbReference type="Gene3D" id="3.50.50.60">
    <property type="entry name" value="FAD/NAD(P)-binding domain"/>
    <property type="match status" value="2"/>
</dbReference>
<dbReference type="EMBL" id="CP059894">
    <property type="protein sequence ID" value="QNJ94563.1"/>
    <property type="molecule type" value="Genomic_DNA"/>
</dbReference>
<dbReference type="InterPro" id="IPR036188">
    <property type="entry name" value="FAD/NAD-bd_sf"/>
</dbReference>